<dbReference type="Proteomes" id="UP000638981">
    <property type="component" value="Unassembled WGS sequence"/>
</dbReference>
<reference evidence="2" key="2">
    <citation type="submission" date="2020-09" db="EMBL/GenBank/DDBJ databases">
        <authorList>
            <person name="Sun Q."/>
            <person name="Kim S."/>
        </authorList>
    </citation>
    <scope>NUCLEOTIDE SEQUENCE</scope>
    <source>
        <strain evidence="2">KCTC 23310</strain>
    </source>
</reference>
<feature type="transmembrane region" description="Helical" evidence="1">
    <location>
        <begin position="39"/>
        <end position="59"/>
    </location>
</feature>
<keyword evidence="3" id="KW-1185">Reference proteome</keyword>
<protein>
    <submittedName>
        <fullName evidence="2">DUF4153 domain-containing protein</fullName>
    </submittedName>
</protein>
<proteinExistence type="predicted"/>
<feature type="transmembrane region" description="Helical" evidence="1">
    <location>
        <begin position="210"/>
        <end position="231"/>
    </location>
</feature>
<dbReference type="AlphaFoldDB" id="A0A918TN99"/>
<keyword evidence="1" id="KW-0472">Membrane</keyword>
<evidence type="ECO:0000313" key="3">
    <source>
        <dbReference type="Proteomes" id="UP000638981"/>
    </source>
</evidence>
<feature type="transmembrane region" description="Helical" evidence="1">
    <location>
        <begin position="9"/>
        <end position="27"/>
    </location>
</feature>
<feature type="transmembrane region" description="Helical" evidence="1">
    <location>
        <begin position="311"/>
        <end position="332"/>
    </location>
</feature>
<accession>A0A918TN99</accession>
<dbReference type="InterPro" id="IPR025291">
    <property type="entry name" value="DUF4153"/>
</dbReference>
<feature type="transmembrane region" description="Helical" evidence="1">
    <location>
        <begin position="137"/>
        <end position="158"/>
    </location>
</feature>
<gene>
    <name evidence="2" type="ORF">GCM10007315_16850</name>
</gene>
<comment type="caution">
    <text evidence="2">The sequence shown here is derived from an EMBL/GenBank/DDBJ whole genome shotgun (WGS) entry which is preliminary data.</text>
</comment>
<name>A0A918TN99_9RHOB</name>
<dbReference type="Pfam" id="PF13687">
    <property type="entry name" value="DUF4153"/>
    <property type="match status" value="1"/>
</dbReference>
<feature type="transmembrane region" description="Helical" evidence="1">
    <location>
        <begin position="279"/>
        <end position="299"/>
    </location>
</feature>
<feature type="transmembrane region" description="Helical" evidence="1">
    <location>
        <begin position="66"/>
        <end position="86"/>
    </location>
</feature>
<dbReference type="EMBL" id="BMYJ01000004">
    <property type="protein sequence ID" value="GHC54554.1"/>
    <property type="molecule type" value="Genomic_DNA"/>
</dbReference>
<feature type="transmembrane region" description="Helical" evidence="1">
    <location>
        <begin position="178"/>
        <end position="198"/>
    </location>
</feature>
<organism evidence="2 3">
    <name type="scientific">Neogemmobacter tilapiae</name>
    <dbReference type="NCBI Taxonomy" id="875041"/>
    <lineage>
        <taxon>Bacteria</taxon>
        <taxon>Pseudomonadati</taxon>
        <taxon>Pseudomonadota</taxon>
        <taxon>Alphaproteobacteria</taxon>
        <taxon>Rhodobacterales</taxon>
        <taxon>Paracoccaceae</taxon>
        <taxon>Neogemmobacter</taxon>
    </lineage>
</organism>
<evidence type="ECO:0000313" key="2">
    <source>
        <dbReference type="EMBL" id="GHC54554.1"/>
    </source>
</evidence>
<keyword evidence="1" id="KW-0812">Transmembrane</keyword>
<keyword evidence="1" id="KW-1133">Transmembrane helix</keyword>
<reference evidence="2" key="1">
    <citation type="journal article" date="2014" name="Int. J. Syst. Evol. Microbiol.">
        <title>Complete genome sequence of Corynebacterium casei LMG S-19264T (=DSM 44701T), isolated from a smear-ripened cheese.</title>
        <authorList>
            <consortium name="US DOE Joint Genome Institute (JGI-PGF)"/>
            <person name="Walter F."/>
            <person name="Albersmeier A."/>
            <person name="Kalinowski J."/>
            <person name="Ruckert C."/>
        </authorList>
    </citation>
    <scope>NUCLEOTIDE SEQUENCE</scope>
    <source>
        <strain evidence="2">KCTC 23310</strain>
    </source>
</reference>
<evidence type="ECO:0000256" key="1">
    <source>
        <dbReference type="SAM" id="Phobius"/>
    </source>
</evidence>
<feature type="transmembrane region" description="Helical" evidence="1">
    <location>
        <begin position="344"/>
        <end position="364"/>
    </location>
</feature>
<feature type="transmembrane region" description="Helical" evidence="1">
    <location>
        <begin position="98"/>
        <end position="116"/>
    </location>
</feature>
<feature type="transmembrane region" description="Helical" evidence="1">
    <location>
        <begin position="237"/>
        <end position="258"/>
    </location>
</feature>
<sequence>MLTDQLRHRWIMAGLGAAAGLSIWALAEVVEADWLTGRWAIFICTLTAGFFAALLALAGQMRWGQALTGALLAALPPAALLTWVSLRHDDPYDLFDQGFGFLAAFVLGLIPLPFLLARASGPHWRDYGALFNHAWGLTIRALAALVFVGVVWVLVFLSDALLSLVGITLIEELLREEAVGFVLTGTAIGLSLAVISDLGDYVSPDLLIRLLRLLAPLVLLVTAVFLLALPVKGLSNLFGGLSAAGVLLAMAAVGAAMVSMAIDRADDQAAASPVIRQSARGLAVCVLLLAGFGAWAVWLRVGQYGLSPERVLALLAAVVALGYGLGYAVSVARGAAWMQGIRQTNVWMALGMGAMAALTLTPVLDAERLSANSQMRRAIALAEQGEVADLRALNRWGRAGAAALTALEGQAKALALPKLAEATGAARSEGTTISYGPTPEMKAELKAILPAQPARSGAMRDGLVAWMDDYQVMALHEACTTPLPGGTPGCVAMFYDALPEEPGEEALLLYRGKSGDLRVEGYGTTDDGATWVWQSLQIDGPQMWERAVGEALIAQLQAGEPKLRPVTLQALVVGQNEILFVPQN</sequence>